<protein>
    <submittedName>
        <fullName evidence="11">Glycosyltransferase</fullName>
    </submittedName>
</protein>
<evidence type="ECO:0000259" key="10">
    <source>
        <dbReference type="Pfam" id="PF00535"/>
    </source>
</evidence>
<dbReference type="PANTHER" id="PTHR48090:SF3">
    <property type="entry name" value="UNDECAPRENYL-PHOSPHATE 4-DEOXY-4-FORMAMIDO-L-ARABINOSE TRANSFERASE"/>
    <property type="match status" value="1"/>
</dbReference>
<dbReference type="GO" id="GO:0016757">
    <property type="term" value="F:glycosyltransferase activity"/>
    <property type="evidence" value="ECO:0007669"/>
    <property type="project" value="UniProtKB-KW"/>
</dbReference>
<evidence type="ECO:0000313" key="12">
    <source>
        <dbReference type="Proteomes" id="UP001138768"/>
    </source>
</evidence>
<feature type="transmembrane region" description="Helical" evidence="9">
    <location>
        <begin position="281"/>
        <end position="303"/>
    </location>
</feature>
<evidence type="ECO:0000256" key="5">
    <source>
        <dbReference type="ARBA" id="ARBA00022985"/>
    </source>
</evidence>
<dbReference type="PANTHER" id="PTHR48090">
    <property type="entry name" value="UNDECAPRENYL-PHOSPHATE 4-DEOXY-4-FORMAMIDO-L-ARABINOSE TRANSFERASE-RELATED"/>
    <property type="match status" value="1"/>
</dbReference>
<proteinExistence type="predicted"/>
<dbReference type="InterPro" id="IPR050256">
    <property type="entry name" value="Glycosyltransferase_2"/>
</dbReference>
<dbReference type="GO" id="GO:0005886">
    <property type="term" value="C:plasma membrane"/>
    <property type="evidence" value="ECO:0007669"/>
    <property type="project" value="TreeGrafter"/>
</dbReference>
<evidence type="ECO:0000313" key="11">
    <source>
        <dbReference type="EMBL" id="MBK1618942.1"/>
    </source>
</evidence>
<dbReference type="GO" id="GO:0009103">
    <property type="term" value="P:lipopolysaccharide biosynthetic process"/>
    <property type="evidence" value="ECO:0007669"/>
    <property type="project" value="UniProtKB-KW"/>
</dbReference>
<evidence type="ECO:0000256" key="2">
    <source>
        <dbReference type="ARBA" id="ARBA00022676"/>
    </source>
</evidence>
<dbReference type="Gene3D" id="3.90.550.10">
    <property type="entry name" value="Spore Coat Polysaccharide Biosynthesis Protein SpsA, Chain A"/>
    <property type="match status" value="1"/>
</dbReference>
<dbReference type="AlphaFoldDB" id="A0A9X0W8D6"/>
<evidence type="ECO:0000256" key="8">
    <source>
        <dbReference type="SAM" id="MobiDB-lite"/>
    </source>
</evidence>
<dbReference type="InterPro" id="IPR001173">
    <property type="entry name" value="Glyco_trans_2-like"/>
</dbReference>
<evidence type="ECO:0000256" key="6">
    <source>
        <dbReference type="ARBA" id="ARBA00022989"/>
    </source>
</evidence>
<evidence type="ECO:0000256" key="4">
    <source>
        <dbReference type="ARBA" id="ARBA00022692"/>
    </source>
</evidence>
<reference evidence="11 12" key="1">
    <citation type="journal article" date="2020" name="Microorganisms">
        <title>Osmotic Adaptation and Compatible Solute Biosynthesis of Phototrophic Bacteria as Revealed from Genome Analyses.</title>
        <authorList>
            <person name="Imhoff J.F."/>
            <person name="Rahn T."/>
            <person name="Kunzel S."/>
            <person name="Keller A."/>
            <person name="Neulinger S.C."/>
        </authorList>
    </citation>
    <scope>NUCLEOTIDE SEQUENCE [LARGE SCALE GENOMIC DNA]</scope>
    <source>
        <strain evidence="11 12">DSM 25653</strain>
    </source>
</reference>
<evidence type="ECO:0000256" key="3">
    <source>
        <dbReference type="ARBA" id="ARBA00022679"/>
    </source>
</evidence>
<feature type="compositionally biased region" description="Basic and acidic residues" evidence="8">
    <location>
        <begin position="330"/>
        <end position="355"/>
    </location>
</feature>
<name>A0A9X0W8D6_9GAMM</name>
<keyword evidence="12" id="KW-1185">Reference proteome</keyword>
<keyword evidence="7 9" id="KW-0472">Membrane</keyword>
<organism evidence="11 12">
    <name type="scientific">Lamprobacter modestohalophilus</name>
    <dbReference type="NCBI Taxonomy" id="1064514"/>
    <lineage>
        <taxon>Bacteria</taxon>
        <taxon>Pseudomonadati</taxon>
        <taxon>Pseudomonadota</taxon>
        <taxon>Gammaproteobacteria</taxon>
        <taxon>Chromatiales</taxon>
        <taxon>Chromatiaceae</taxon>
        <taxon>Lamprobacter</taxon>
    </lineage>
</organism>
<feature type="transmembrane region" description="Helical" evidence="9">
    <location>
        <begin position="247"/>
        <end position="269"/>
    </location>
</feature>
<keyword evidence="5" id="KW-0448">Lipopolysaccharide biosynthesis</keyword>
<keyword evidence="3" id="KW-0808">Transferase</keyword>
<keyword evidence="2" id="KW-0328">Glycosyltransferase</keyword>
<keyword evidence="1" id="KW-1003">Cell membrane</keyword>
<comment type="caution">
    <text evidence="11">The sequence shown here is derived from an EMBL/GenBank/DDBJ whole genome shotgun (WGS) entry which is preliminary data.</text>
</comment>
<accession>A0A9X0W8D6</accession>
<dbReference type="CDD" id="cd04187">
    <property type="entry name" value="DPM1_like_bac"/>
    <property type="match status" value="1"/>
</dbReference>
<dbReference type="EMBL" id="NRRY01000015">
    <property type="protein sequence ID" value="MBK1618942.1"/>
    <property type="molecule type" value="Genomic_DNA"/>
</dbReference>
<sequence>MLEPQPDPHPRSLSVVIPLYQERDNIEPLLARIHQGLQIYLHPWELILVDDGSRDGTAQALFEQTARYGTHVRVIGFRRNFGQTAAMQAGFDAARGALIATLDGDLQNDPAEIPRLIDELLARDLDLLQGWRRDRQDALLLRKIPSRLANGLIARVTGVHLHDYGCSLKVYRSEVIKEIRLFGEMHRFIPVWVAGVTAPERIGETEVGHRARELGQSKYGISRTFRVLLDLLVAFFFLRFGARPGHFFGGIGLSFGLLGGLMMSWLAWVKFGLGTDIGDRPLFFVAILLLVASIQFLTTGVLAEIMTRTLFASGERTHHCISRQTDPEASDWKLEQRSHASAENAGRHEASRDHAAWSVASRDGLGHEQADRGQAIEPNANREEPG</sequence>
<evidence type="ECO:0000256" key="7">
    <source>
        <dbReference type="ARBA" id="ARBA00023136"/>
    </source>
</evidence>
<dbReference type="Pfam" id="PF00535">
    <property type="entry name" value="Glycos_transf_2"/>
    <property type="match status" value="1"/>
</dbReference>
<evidence type="ECO:0000256" key="1">
    <source>
        <dbReference type="ARBA" id="ARBA00022475"/>
    </source>
</evidence>
<dbReference type="SUPFAM" id="SSF53448">
    <property type="entry name" value="Nucleotide-diphospho-sugar transferases"/>
    <property type="match status" value="1"/>
</dbReference>
<feature type="domain" description="Glycosyltransferase 2-like" evidence="10">
    <location>
        <begin position="14"/>
        <end position="179"/>
    </location>
</feature>
<evidence type="ECO:0000256" key="9">
    <source>
        <dbReference type="SAM" id="Phobius"/>
    </source>
</evidence>
<feature type="region of interest" description="Disordered" evidence="8">
    <location>
        <begin position="321"/>
        <end position="386"/>
    </location>
</feature>
<dbReference type="Proteomes" id="UP001138768">
    <property type="component" value="Unassembled WGS sequence"/>
</dbReference>
<dbReference type="InterPro" id="IPR029044">
    <property type="entry name" value="Nucleotide-diphossugar_trans"/>
</dbReference>
<gene>
    <name evidence="11" type="ORF">CKO42_10960</name>
</gene>
<keyword evidence="6 9" id="KW-1133">Transmembrane helix</keyword>
<keyword evidence="4 9" id="KW-0812">Transmembrane</keyword>